<dbReference type="GeneID" id="72007579"/>
<evidence type="ECO:0000313" key="2">
    <source>
        <dbReference type="Proteomes" id="UP000814176"/>
    </source>
</evidence>
<protein>
    <submittedName>
        <fullName evidence="1">Uncharacterized protein</fullName>
    </submittedName>
</protein>
<reference evidence="1 2" key="1">
    <citation type="journal article" date="2021" name="Environ. Microbiol.">
        <title>Gene family expansions and transcriptome signatures uncover fungal adaptations to wood decay.</title>
        <authorList>
            <person name="Hage H."/>
            <person name="Miyauchi S."/>
            <person name="Viragh M."/>
            <person name="Drula E."/>
            <person name="Min B."/>
            <person name="Chaduli D."/>
            <person name="Navarro D."/>
            <person name="Favel A."/>
            <person name="Norest M."/>
            <person name="Lesage-Meessen L."/>
            <person name="Balint B."/>
            <person name="Merenyi Z."/>
            <person name="de Eugenio L."/>
            <person name="Morin E."/>
            <person name="Martinez A.T."/>
            <person name="Baldrian P."/>
            <person name="Stursova M."/>
            <person name="Martinez M.J."/>
            <person name="Novotny C."/>
            <person name="Magnuson J.K."/>
            <person name="Spatafora J.W."/>
            <person name="Maurice S."/>
            <person name="Pangilinan J."/>
            <person name="Andreopoulos W."/>
            <person name="LaButti K."/>
            <person name="Hundley H."/>
            <person name="Na H."/>
            <person name="Kuo A."/>
            <person name="Barry K."/>
            <person name="Lipzen A."/>
            <person name="Henrissat B."/>
            <person name="Riley R."/>
            <person name="Ahrendt S."/>
            <person name="Nagy L.G."/>
            <person name="Grigoriev I.V."/>
            <person name="Martin F."/>
            <person name="Rosso M.N."/>
        </authorList>
    </citation>
    <scope>NUCLEOTIDE SEQUENCE [LARGE SCALE GENOMIC DNA]</scope>
    <source>
        <strain evidence="1 2">CIRM-BRFM 1785</strain>
    </source>
</reference>
<keyword evidence="2" id="KW-1185">Reference proteome</keyword>
<comment type="caution">
    <text evidence="1">The sequence shown here is derived from an EMBL/GenBank/DDBJ whole genome shotgun (WGS) entry which is preliminary data.</text>
</comment>
<gene>
    <name evidence="1" type="ORF">C8Q71DRAFT_852752</name>
</gene>
<evidence type="ECO:0000313" key="1">
    <source>
        <dbReference type="EMBL" id="KAH9844248.1"/>
    </source>
</evidence>
<dbReference type="Proteomes" id="UP000814176">
    <property type="component" value="Unassembled WGS sequence"/>
</dbReference>
<accession>A0ABQ8KY58</accession>
<sequence length="132" mass="14373">MQLVNNDLIGMQLRVVNNEDGPMVVNNNNEDNPPMVVIEQVGGWHLRLHVAEHDLATQPATSFPLDTLKDNKPEQGHLQLEMSRNLQVVHAPQVAILGNGSVQVVAENLADIKHIIVDAAAFPPDISPTGIL</sequence>
<proteinExistence type="predicted"/>
<name>A0ABQ8KY58_9APHY</name>
<dbReference type="RefSeq" id="XP_047785058.1">
    <property type="nucleotide sequence ID" value="XM_047926847.1"/>
</dbReference>
<organism evidence="1 2">
    <name type="scientific">Rhodofomes roseus</name>
    <dbReference type="NCBI Taxonomy" id="34475"/>
    <lineage>
        <taxon>Eukaryota</taxon>
        <taxon>Fungi</taxon>
        <taxon>Dikarya</taxon>
        <taxon>Basidiomycota</taxon>
        <taxon>Agaricomycotina</taxon>
        <taxon>Agaricomycetes</taxon>
        <taxon>Polyporales</taxon>
        <taxon>Rhodofomes</taxon>
    </lineage>
</organism>
<dbReference type="EMBL" id="JADCUA010000001">
    <property type="protein sequence ID" value="KAH9844248.1"/>
    <property type="molecule type" value="Genomic_DNA"/>
</dbReference>